<dbReference type="Proteomes" id="UP001236014">
    <property type="component" value="Chromosome"/>
</dbReference>
<dbReference type="PANTHER" id="PTHR40660:SF1">
    <property type="entry name" value="5'-PHOSPHATE OXIDASE PUTATIVE DOMAIN-CONTAINING PROTEIN-RELATED"/>
    <property type="match status" value="1"/>
</dbReference>
<evidence type="ECO:0000313" key="2">
    <source>
        <dbReference type="EMBL" id="WIX76650.1"/>
    </source>
</evidence>
<keyword evidence="2" id="KW-0560">Oxidoreductase</keyword>
<name>A0A9Y2ICN4_9PSEU</name>
<dbReference type="KEGG" id="acab:QRX50_35095"/>
<dbReference type="EMBL" id="CP127294">
    <property type="protein sequence ID" value="WIX76650.1"/>
    <property type="molecule type" value="Genomic_DNA"/>
</dbReference>
<dbReference type="Pfam" id="PF01243">
    <property type="entry name" value="PNPOx_N"/>
    <property type="match status" value="1"/>
</dbReference>
<dbReference type="EC" id="1.-.-.-" evidence="2"/>
<keyword evidence="3" id="KW-1185">Reference proteome</keyword>
<reference evidence="2 3" key="1">
    <citation type="submission" date="2023-06" db="EMBL/GenBank/DDBJ databases">
        <authorList>
            <person name="Oyuntsetseg B."/>
            <person name="Kim S.B."/>
        </authorList>
    </citation>
    <scope>NUCLEOTIDE SEQUENCE [LARGE SCALE GENOMIC DNA]</scope>
    <source>
        <strain evidence="2 3">2-15</strain>
    </source>
</reference>
<sequence length="156" mass="17366">MIDADMRLIVEAAKLTFVATVRPDGSPSLSPKASARVYDDEHIAFMNIASPGTIENLTADPRIEMNTVDIFRRRGYRFTGTAAIHDRESPVYQWLHSWLLDLNGPGYPAHEAVLVHVDRVQPIMSPAYAFGGGDETALVAEWSKKYQAGQSEMEKM</sequence>
<evidence type="ECO:0000259" key="1">
    <source>
        <dbReference type="Pfam" id="PF01243"/>
    </source>
</evidence>
<protein>
    <submittedName>
        <fullName evidence="2">Pyridoxamine 5'-phosphate oxidase family protein</fullName>
        <ecNumber evidence="2">1.-.-.-</ecNumber>
        <ecNumber evidence="2">1.4.3.5</ecNumber>
    </submittedName>
</protein>
<dbReference type="InterPro" id="IPR012349">
    <property type="entry name" value="Split_barrel_FMN-bd"/>
</dbReference>
<dbReference type="AlphaFoldDB" id="A0A9Y2ICN4"/>
<accession>A0A9Y2ICN4</accession>
<feature type="domain" description="Pyridoxamine 5'-phosphate oxidase N-terminal" evidence="1">
    <location>
        <begin position="4"/>
        <end position="121"/>
    </location>
</feature>
<dbReference type="EC" id="1.4.3.5" evidence="2"/>
<organism evidence="2 3">
    <name type="scientific">Amycolatopsis carbonis</name>
    <dbReference type="NCBI Taxonomy" id="715471"/>
    <lineage>
        <taxon>Bacteria</taxon>
        <taxon>Bacillati</taxon>
        <taxon>Actinomycetota</taxon>
        <taxon>Actinomycetes</taxon>
        <taxon>Pseudonocardiales</taxon>
        <taxon>Pseudonocardiaceae</taxon>
        <taxon>Amycolatopsis</taxon>
    </lineage>
</organism>
<dbReference type="GO" id="GO:0004733">
    <property type="term" value="F:pyridoxamine phosphate oxidase activity"/>
    <property type="evidence" value="ECO:0007669"/>
    <property type="project" value="UniProtKB-EC"/>
</dbReference>
<dbReference type="RefSeq" id="WP_285967398.1">
    <property type="nucleotide sequence ID" value="NZ_CP127294.1"/>
</dbReference>
<dbReference type="PANTHER" id="PTHR40660">
    <property type="entry name" value="5'-PHOSPHATE OXIDASE PUTATIVE DOMAIN-CONTAINING PROTEIN-RELATED"/>
    <property type="match status" value="1"/>
</dbReference>
<gene>
    <name evidence="2" type="ORF">QRX50_35095</name>
</gene>
<evidence type="ECO:0000313" key="3">
    <source>
        <dbReference type="Proteomes" id="UP001236014"/>
    </source>
</evidence>
<dbReference type="InterPro" id="IPR011576">
    <property type="entry name" value="Pyridox_Oxase_N"/>
</dbReference>
<dbReference type="SUPFAM" id="SSF50475">
    <property type="entry name" value="FMN-binding split barrel"/>
    <property type="match status" value="1"/>
</dbReference>
<proteinExistence type="predicted"/>
<dbReference type="Gene3D" id="2.30.110.10">
    <property type="entry name" value="Electron Transport, Fmn-binding Protein, Chain A"/>
    <property type="match status" value="1"/>
</dbReference>